<feature type="compositionally biased region" description="Basic and acidic residues" evidence="17">
    <location>
        <begin position="607"/>
        <end position="618"/>
    </location>
</feature>
<keyword evidence="13" id="KW-0206">Cytoskeleton</keyword>
<dbReference type="AlphaFoldDB" id="R8BB92"/>
<evidence type="ECO:0000256" key="16">
    <source>
        <dbReference type="ARBA" id="ARBA00023328"/>
    </source>
</evidence>
<feature type="region of interest" description="Disordered" evidence="17">
    <location>
        <begin position="162"/>
        <end position="299"/>
    </location>
</feature>
<dbReference type="Pfam" id="PF08655">
    <property type="entry name" value="DASH_Ask1"/>
    <property type="match status" value="1"/>
</dbReference>
<evidence type="ECO:0000313" key="19">
    <source>
        <dbReference type="Proteomes" id="UP000014074"/>
    </source>
</evidence>
<evidence type="ECO:0000313" key="18">
    <source>
        <dbReference type="EMBL" id="EON96552.1"/>
    </source>
</evidence>
<dbReference type="GO" id="GO:0006355">
    <property type="term" value="P:regulation of DNA-templated transcription"/>
    <property type="evidence" value="ECO:0007669"/>
    <property type="project" value="InterPro"/>
</dbReference>
<evidence type="ECO:0000256" key="5">
    <source>
        <dbReference type="ARBA" id="ARBA00014520"/>
    </source>
</evidence>
<comment type="similarity">
    <text evidence="4">Belongs to the DASH complex ASK1 family.</text>
</comment>
<gene>
    <name evidence="18" type="ORF">UCRPA7_7948</name>
</gene>
<keyword evidence="11" id="KW-0159">Chromosome partition</keyword>
<dbReference type="EMBL" id="KB933328">
    <property type="protein sequence ID" value="EON96552.1"/>
    <property type="molecule type" value="Genomic_DNA"/>
</dbReference>
<dbReference type="PANTHER" id="PTHR28200:SF1">
    <property type="entry name" value="DASH COMPLEX SUBUNIT ASK1"/>
    <property type="match status" value="1"/>
</dbReference>
<evidence type="ECO:0000256" key="9">
    <source>
        <dbReference type="ARBA" id="ARBA00022701"/>
    </source>
</evidence>
<keyword evidence="15" id="KW-0131">Cell cycle</keyword>
<evidence type="ECO:0000256" key="14">
    <source>
        <dbReference type="ARBA" id="ARBA00023242"/>
    </source>
</evidence>
<evidence type="ECO:0000256" key="4">
    <source>
        <dbReference type="ARBA" id="ARBA00010731"/>
    </source>
</evidence>
<dbReference type="GeneID" id="19328752"/>
<evidence type="ECO:0000256" key="10">
    <source>
        <dbReference type="ARBA" id="ARBA00022776"/>
    </source>
</evidence>
<feature type="region of interest" description="Disordered" evidence="17">
    <location>
        <begin position="1"/>
        <end position="56"/>
    </location>
</feature>
<dbReference type="HOGENOM" id="CLU_399543_0_0_1"/>
<feature type="region of interest" description="Disordered" evidence="17">
    <location>
        <begin position="578"/>
        <end position="632"/>
    </location>
</feature>
<evidence type="ECO:0000256" key="15">
    <source>
        <dbReference type="ARBA" id="ARBA00023306"/>
    </source>
</evidence>
<keyword evidence="7" id="KW-0963">Cytoplasm</keyword>
<dbReference type="Pfam" id="PF07904">
    <property type="entry name" value="Eaf7"/>
    <property type="match status" value="1"/>
</dbReference>
<dbReference type="KEGG" id="tmn:UCRPA7_7948"/>
<evidence type="ECO:0000256" key="6">
    <source>
        <dbReference type="ARBA" id="ARBA00022454"/>
    </source>
</evidence>
<keyword evidence="19" id="KW-1185">Reference proteome</keyword>
<feature type="region of interest" description="Disordered" evidence="17">
    <location>
        <begin position="530"/>
        <end position="556"/>
    </location>
</feature>
<evidence type="ECO:0000256" key="2">
    <source>
        <dbReference type="ARBA" id="ARBA00004186"/>
    </source>
</evidence>
<feature type="compositionally biased region" description="Acidic residues" evidence="17">
    <location>
        <begin position="237"/>
        <end position="275"/>
    </location>
</feature>
<feature type="region of interest" description="Disordered" evidence="17">
    <location>
        <begin position="355"/>
        <end position="427"/>
    </location>
</feature>
<name>R8BB92_PHAM7</name>
<dbReference type="PANTHER" id="PTHR28200">
    <property type="entry name" value="DASH COMPLEX SUBUNIT ASK1"/>
    <property type="match status" value="1"/>
</dbReference>
<dbReference type="GO" id="GO:0005874">
    <property type="term" value="C:microtubule"/>
    <property type="evidence" value="ECO:0007669"/>
    <property type="project" value="UniProtKB-KW"/>
</dbReference>
<keyword evidence="6" id="KW-0158">Chromosome</keyword>
<dbReference type="GO" id="GO:0008608">
    <property type="term" value="P:attachment of spindle microtubules to kinetochore"/>
    <property type="evidence" value="ECO:0007669"/>
    <property type="project" value="InterPro"/>
</dbReference>
<feature type="compositionally biased region" description="Polar residues" evidence="17">
    <location>
        <begin position="384"/>
        <end position="393"/>
    </location>
</feature>
<keyword evidence="9" id="KW-0493">Microtubule</keyword>
<feature type="compositionally biased region" description="Polar residues" evidence="17">
    <location>
        <begin position="192"/>
        <end position="202"/>
    </location>
</feature>
<dbReference type="InterPro" id="IPR013964">
    <property type="entry name" value="DASH_Ask1"/>
</dbReference>
<feature type="compositionally biased region" description="Low complexity" evidence="17">
    <location>
        <begin position="9"/>
        <end position="24"/>
    </location>
</feature>
<evidence type="ECO:0000256" key="12">
    <source>
        <dbReference type="ARBA" id="ARBA00022838"/>
    </source>
</evidence>
<dbReference type="Proteomes" id="UP000014074">
    <property type="component" value="Unassembled WGS sequence"/>
</dbReference>
<dbReference type="GO" id="GO:0044732">
    <property type="term" value="C:mitotic spindle pole body"/>
    <property type="evidence" value="ECO:0007669"/>
    <property type="project" value="TreeGrafter"/>
</dbReference>
<sequence length="695" mass="76595">MPPKKKGRSSVPAVATPSASATPAAHDDDAMDIDTPQASAADTPTAATALKPPPVDLASPWTDDQISSLFKGVIRYKPAGMHKHFRMIAISEHLRKHGFDPDSEKHTRIPGIWVKLREYYNLDLVDDRENSLDYMEDDTFDDRYNYFDLPWTDYGEEILKRAQADPSEAPTSPPEMELTPPPAGQKKRKRANTASKARSSTVEDTEGETPVPSPAPKSARGTRSSKRAASKQKAESTEVEETAAEEEEEEEEEEHESGDADEESEEEEEEGEEETSTPASKATRSGNVRSRARGRAQIDHNFSKAHRIVTTSILPLVEQYGEHSKSVWEASKFWKQFFEASANVSLSGYEELAADEDTTAAEETTVHDETTATYTPRAHGKDTSAMTDQTPTYHGQGEDSLLDDGDGDLSGSTPRPPATKTIQPQFANFGSPYEALKRELKGDNQPSGDESESDLLPHQHTARLPDMSMTPRSSMAPTGDDLDEDLFASTARKNQDPLLHRMLDKNYRVQATPHKPTGVSPIKWKVTEKPAEKEKDKGKVPIWQDDSPMSSPEMPVPTLRTEAFMSPVKSAYRSKLAAATAAPRTPGVSVQTPATGRKTKDVFATQESEKRGRERPEITWDSDEEDDLALYGGISPPKTIQFALPPSKLLQTPAREASKRIVEDILLTAGAEPDGSSEYSPTMVKMNQNILDDTF</sequence>
<organism evidence="18 19">
    <name type="scientific">Phaeoacremonium minimum (strain UCR-PA7)</name>
    <name type="common">Esca disease fungus</name>
    <name type="synonym">Togninia minima</name>
    <dbReference type="NCBI Taxonomy" id="1286976"/>
    <lineage>
        <taxon>Eukaryota</taxon>
        <taxon>Fungi</taxon>
        <taxon>Dikarya</taxon>
        <taxon>Ascomycota</taxon>
        <taxon>Pezizomycotina</taxon>
        <taxon>Sordariomycetes</taxon>
        <taxon>Sordariomycetidae</taxon>
        <taxon>Togniniales</taxon>
        <taxon>Togniniaceae</taxon>
        <taxon>Phaeoacremonium</taxon>
    </lineage>
</organism>
<feature type="region of interest" description="Disordered" evidence="17">
    <location>
        <begin position="462"/>
        <end position="483"/>
    </location>
</feature>
<evidence type="ECO:0000256" key="7">
    <source>
        <dbReference type="ARBA" id="ARBA00022490"/>
    </source>
</evidence>
<accession>R8BB92</accession>
<dbReference type="GO" id="GO:0042729">
    <property type="term" value="C:DASH complex"/>
    <property type="evidence" value="ECO:0007669"/>
    <property type="project" value="InterPro"/>
</dbReference>
<evidence type="ECO:0000256" key="17">
    <source>
        <dbReference type="SAM" id="MobiDB-lite"/>
    </source>
</evidence>
<feature type="compositionally biased region" description="Low complexity" evidence="17">
    <location>
        <begin position="35"/>
        <end position="50"/>
    </location>
</feature>
<keyword evidence="8" id="KW-0132">Cell division</keyword>
<dbReference type="RefSeq" id="XP_007918659.1">
    <property type="nucleotide sequence ID" value="XM_007920468.1"/>
</dbReference>
<feature type="compositionally biased region" description="Basic and acidic residues" evidence="17">
    <location>
        <begin position="530"/>
        <end position="539"/>
    </location>
</feature>
<evidence type="ECO:0000256" key="3">
    <source>
        <dbReference type="ARBA" id="ARBA00004629"/>
    </source>
</evidence>
<reference evidence="19" key="1">
    <citation type="journal article" date="2013" name="Genome Announc.">
        <title>Draft genome sequence of the ascomycete Phaeoacremonium aleophilum strain UCR-PA7, a causal agent of the esca disease complex in grapevines.</title>
        <authorList>
            <person name="Blanco-Ulate B."/>
            <person name="Rolshausen P."/>
            <person name="Cantu D."/>
        </authorList>
    </citation>
    <scope>NUCLEOTIDE SEQUENCE [LARGE SCALE GENOMIC DNA]</scope>
    <source>
        <strain evidence="19">UCR-PA7</strain>
    </source>
</reference>
<evidence type="ECO:0000256" key="11">
    <source>
        <dbReference type="ARBA" id="ARBA00022829"/>
    </source>
</evidence>
<dbReference type="OrthoDB" id="5573898at2759"/>
<dbReference type="GO" id="GO:0051301">
    <property type="term" value="P:cell division"/>
    <property type="evidence" value="ECO:0007669"/>
    <property type="project" value="UniProtKB-KW"/>
</dbReference>
<keyword evidence="14" id="KW-0539">Nucleus</keyword>
<keyword evidence="16" id="KW-0137">Centromere</keyword>
<dbReference type="eggNOG" id="ENOG502RZQN">
    <property type="taxonomic scope" value="Eukaryota"/>
</dbReference>
<dbReference type="GO" id="GO:0043189">
    <property type="term" value="C:H4/H2A histone acetyltransferase complex"/>
    <property type="evidence" value="ECO:0007669"/>
    <property type="project" value="InterPro"/>
</dbReference>
<feature type="compositionally biased region" description="Polar residues" evidence="17">
    <location>
        <begin position="278"/>
        <end position="288"/>
    </location>
</feature>
<evidence type="ECO:0000256" key="1">
    <source>
        <dbReference type="ARBA" id="ARBA00004123"/>
    </source>
</evidence>
<evidence type="ECO:0000256" key="8">
    <source>
        <dbReference type="ARBA" id="ARBA00022618"/>
    </source>
</evidence>
<keyword evidence="10" id="KW-0498">Mitosis</keyword>
<protein>
    <recommendedName>
        <fullName evidence="5">DASH complex subunit ASK1</fullName>
    </recommendedName>
</protein>
<evidence type="ECO:0000256" key="13">
    <source>
        <dbReference type="ARBA" id="ARBA00023212"/>
    </source>
</evidence>
<proteinExistence type="inferred from homology"/>
<keyword evidence="12" id="KW-0995">Kinetochore</keyword>
<dbReference type="GO" id="GO:0072686">
    <property type="term" value="C:mitotic spindle"/>
    <property type="evidence" value="ECO:0007669"/>
    <property type="project" value="InterPro"/>
</dbReference>
<dbReference type="InterPro" id="IPR012423">
    <property type="entry name" value="Eaf7/MRGBP"/>
</dbReference>
<comment type="subcellular location">
    <subcellularLocation>
        <location evidence="3">Chromosome</location>
        <location evidence="3">Centromere</location>
        <location evidence="3">Kinetochore</location>
    </subcellularLocation>
    <subcellularLocation>
        <location evidence="2">Cytoplasm</location>
        <location evidence="2">Cytoskeleton</location>
        <location evidence="2">Spindle</location>
    </subcellularLocation>
    <subcellularLocation>
        <location evidence="1">Nucleus</location>
    </subcellularLocation>
</comment>